<evidence type="ECO:0000313" key="2">
    <source>
        <dbReference type="WBParaSite" id="ES5_v2.g20919.t1"/>
    </source>
</evidence>
<dbReference type="Proteomes" id="UP000887579">
    <property type="component" value="Unplaced"/>
</dbReference>
<dbReference type="WBParaSite" id="ES5_v2.g20919.t1">
    <property type="protein sequence ID" value="ES5_v2.g20919.t1"/>
    <property type="gene ID" value="ES5_v2.g20919"/>
</dbReference>
<protein>
    <submittedName>
        <fullName evidence="2">Uncharacterized protein</fullName>
    </submittedName>
</protein>
<proteinExistence type="predicted"/>
<organism evidence="1 2">
    <name type="scientific">Panagrolaimus sp. ES5</name>
    <dbReference type="NCBI Taxonomy" id="591445"/>
    <lineage>
        <taxon>Eukaryota</taxon>
        <taxon>Metazoa</taxon>
        <taxon>Ecdysozoa</taxon>
        <taxon>Nematoda</taxon>
        <taxon>Chromadorea</taxon>
        <taxon>Rhabditida</taxon>
        <taxon>Tylenchina</taxon>
        <taxon>Panagrolaimomorpha</taxon>
        <taxon>Panagrolaimoidea</taxon>
        <taxon>Panagrolaimidae</taxon>
        <taxon>Panagrolaimus</taxon>
    </lineage>
</organism>
<accession>A0AC34FU70</accession>
<evidence type="ECO:0000313" key="1">
    <source>
        <dbReference type="Proteomes" id="UP000887579"/>
    </source>
</evidence>
<name>A0AC34FU70_9BILA</name>
<sequence length="277" mass="31579">MIKFILLLLALSLIYVNSESSESNNDDEPTCQDILEAAGASAEFGFNVGHAIHSISLRTLQKFKPGITEDNRVPTINMNLTADEALLPYAPNRTTPDSIYFHTEGMKILDEVLTHMNDNSYDVKNFSPLEKIAHAFHMEEMWAAALHAYRKLKRHPPSEEICKCTMDIENNGVLKQLRYAALLIREPQLVYGSTLNRAKRGYRVVVGYSKRFKKREIFEQKENKFDADQLVLNETVASPRLINVEGWKKWKDVGVGKLHNHKDAALFLYCALHPPHN</sequence>
<reference evidence="2" key="1">
    <citation type="submission" date="2022-11" db="UniProtKB">
        <authorList>
            <consortium name="WormBaseParasite"/>
        </authorList>
    </citation>
    <scope>IDENTIFICATION</scope>
</reference>